<sequence>MTTEPEIRGILDDLHALTKTMCIDLHDSALPAASGSGNGGKAPKRGRSRLPVSADDLDFHRENVWAVLEPVAKNLAGDLNIGGLPVGEEPPAWVDWLTRHRVDLIARPWWPDVEPEIIGLRRLLLDTVHPPEPTRPKLPDFATADEIGRVTGRTTDAIRRWCKKNGVECFTIGGVKHYRTRDVL</sequence>
<reference evidence="1 2" key="1">
    <citation type="journal article" date="2018" name="Nat. Biotechnol.">
        <title>A standardized bacterial taxonomy based on genome phylogeny substantially revises the tree of life.</title>
        <authorList>
            <person name="Parks D.H."/>
            <person name="Chuvochina M."/>
            <person name="Waite D.W."/>
            <person name="Rinke C."/>
            <person name="Skarshewski A."/>
            <person name="Chaumeil P.A."/>
            <person name="Hugenholtz P."/>
        </authorList>
    </citation>
    <scope>NUCLEOTIDE SEQUENCE [LARGE SCALE GENOMIC DNA]</scope>
    <source>
        <strain evidence="1">UBA9851</strain>
    </source>
</reference>
<gene>
    <name evidence="1" type="ORF">DCL06_06285</name>
</gene>
<organism evidence="1 2">
    <name type="scientific">Corynebacterium variabile</name>
    <dbReference type="NCBI Taxonomy" id="1727"/>
    <lineage>
        <taxon>Bacteria</taxon>
        <taxon>Bacillati</taxon>
        <taxon>Actinomycetota</taxon>
        <taxon>Actinomycetes</taxon>
        <taxon>Mycobacteriales</taxon>
        <taxon>Corynebacteriaceae</taxon>
        <taxon>Corynebacterium</taxon>
    </lineage>
</organism>
<dbReference type="Proteomes" id="UP000260925">
    <property type="component" value="Unassembled WGS sequence"/>
</dbReference>
<accession>A0A3B9QUB7</accession>
<name>A0A3B9QUB7_9CORY</name>
<protein>
    <recommendedName>
        <fullName evidence="3">DNA-binding protein</fullName>
    </recommendedName>
</protein>
<evidence type="ECO:0000313" key="2">
    <source>
        <dbReference type="Proteomes" id="UP000260925"/>
    </source>
</evidence>
<evidence type="ECO:0008006" key="3">
    <source>
        <dbReference type="Google" id="ProtNLM"/>
    </source>
</evidence>
<evidence type="ECO:0000313" key="1">
    <source>
        <dbReference type="EMBL" id="HAF72538.1"/>
    </source>
</evidence>
<dbReference type="AlphaFoldDB" id="A0A3B9QUB7"/>
<dbReference type="EMBL" id="DMDD01000139">
    <property type="protein sequence ID" value="HAF72538.1"/>
    <property type="molecule type" value="Genomic_DNA"/>
</dbReference>
<proteinExistence type="predicted"/>
<comment type="caution">
    <text evidence="1">The sequence shown here is derived from an EMBL/GenBank/DDBJ whole genome shotgun (WGS) entry which is preliminary data.</text>
</comment>